<accession>A0A834AEH7</accession>
<organism evidence="2 3">
    <name type="scientific">Phyllostomus discolor</name>
    <name type="common">pale spear-nosed bat</name>
    <dbReference type="NCBI Taxonomy" id="89673"/>
    <lineage>
        <taxon>Eukaryota</taxon>
        <taxon>Metazoa</taxon>
        <taxon>Chordata</taxon>
        <taxon>Craniata</taxon>
        <taxon>Vertebrata</taxon>
        <taxon>Euteleostomi</taxon>
        <taxon>Mammalia</taxon>
        <taxon>Eutheria</taxon>
        <taxon>Laurasiatheria</taxon>
        <taxon>Chiroptera</taxon>
        <taxon>Yangochiroptera</taxon>
        <taxon>Phyllostomidae</taxon>
        <taxon>Phyllostominae</taxon>
        <taxon>Phyllostomus</taxon>
    </lineage>
</organism>
<evidence type="ECO:0000313" key="2">
    <source>
        <dbReference type="EMBL" id="KAF6109513.1"/>
    </source>
</evidence>
<comment type="caution">
    <text evidence="2">The sequence shown here is derived from an EMBL/GenBank/DDBJ whole genome shotgun (WGS) entry which is preliminary data.</text>
</comment>
<dbReference type="Proteomes" id="UP000664940">
    <property type="component" value="Unassembled WGS sequence"/>
</dbReference>
<feature type="region of interest" description="Disordered" evidence="1">
    <location>
        <begin position="99"/>
        <end position="123"/>
    </location>
</feature>
<gene>
    <name evidence="2" type="ORF">HJG60_010786</name>
</gene>
<evidence type="ECO:0000256" key="1">
    <source>
        <dbReference type="SAM" id="MobiDB-lite"/>
    </source>
</evidence>
<feature type="compositionally biased region" description="Basic and acidic residues" evidence="1">
    <location>
        <begin position="100"/>
        <end position="110"/>
    </location>
</feature>
<dbReference type="AlphaFoldDB" id="A0A834AEH7"/>
<reference evidence="2 3" key="1">
    <citation type="journal article" date="2020" name="Nature">
        <title>Six reference-quality genomes reveal evolution of bat adaptations.</title>
        <authorList>
            <person name="Jebb D."/>
            <person name="Huang Z."/>
            <person name="Pippel M."/>
            <person name="Hughes G.M."/>
            <person name="Lavrichenko K."/>
            <person name="Devanna P."/>
            <person name="Winkler S."/>
            <person name="Jermiin L.S."/>
            <person name="Skirmuntt E.C."/>
            <person name="Katzourakis A."/>
            <person name="Burkitt-Gray L."/>
            <person name="Ray D.A."/>
            <person name="Sullivan K.A.M."/>
            <person name="Roscito J.G."/>
            <person name="Kirilenko B.M."/>
            <person name="Davalos L.M."/>
            <person name="Corthals A.P."/>
            <person name="Power M.L."/>
            <person name="Jones G."/>
            <person name="Ransome R.D."/>
            <person name="Dechmann D.K.N."/>
            <person name="Locatelli A.G."/>
            <person name="Puechmaille S.J."/>
            <person name="Fedrigo O."/>
            <person name="Jarvis E.D."/>
            <person name="Hiller M."/>
            <person name="Vernes S.C."/>
            <person name="Myers E.W."/>
            <person name="Teeling E.C."/>
        </authorList>
    </citation>
    <scope>NUCLEOTIDE SEQUENCE [LARGE SCALE GENOMIC DNA]</scope>
    <source>
        <strain evidence="2">Bat1K_MPI-CBG_1</strain>
    </source>
</reference>
<protein>
    <submittedName>
        <fullName evidence="2">Uncharacterized protein</fullName>
    </submittedName>
</protein>
<feature type="compositionally biased region" description="Pro residues" evidence="1">
    <location>
        <begin position="32"/>
        <end position="43"/>
    </location>
</feature>
<name>A0A834AEH7_9CHIR</name>
<evidence type="ECO:0000313" key="3">
    <source>
        <dbReference type="Proteomes" id="UP000664940"/>
    </source>
</evidence>
<proteinExistence type="predicted"/>
<dbReference type="EMBL" id="JABVXQ010000005">
    <property type="protein sequence ID" value="KAF6109513.1"/>
    <property type="molecule type" value="Genomic_DNA"/>
</dbReference>
<feature type="region of interest" description="Disordered" evidence="1">
    <location>
        <begin position="32"/>
        <end position="56"/>
    </location>
</feature>
<sequence length="123" mass="13121">MDYVIVTFSSYYFSQVASDLCLLGKSAALPPPSLLPPSLPPPSLRSSDKCGSSPFSRGSVLPRIELGSRATGSRAGFETEGLLFSGCALRNFPRGQARLGHRELSPEGKGKWARNANHGSRPS</sequence>